<comment type="caution">
    <text evidence="1">The sequence shown here is derived from an EMBL/GenBank/DDBJ whole genome shotgun (WGS) entry which is preliminary data.</text>
</comment>
<evidence type="ECO:0000313" key="1">
    <source>
        <dbReference type="EMBL" id="CAH7668736.1"/>
    </source>
</evidence>
<keyword evidence="2" id="KW-1185">Reference proteome</keyword>
<evidence type="ECO:0000313" key="2">
    <source>
        <dbReference type="Proteomes" id="UP001153365"/>
    </source>
</evidence>
<gene>
    <name evidence="1" type="ORF">PPACK8108_LOCUS3278</name>
</gene>
<organism evidence="1 2">
    <name type="scientific">Phakopsora pachyrhizi</name>
    <name type="common">Asian soybean rust disease fungus</name>
    <dbReference type="NCBI Taxonomy" id="170000"/>
    <lineage>
        <taxon>Eukaryota</taxon>
        <taxon>Fungi</taxon>
        <taxon>Dikarya</taxon>
        <taxon>Basidiomycota</taxon>
        <taxon>Pucciniomycotina</taxon>
        <taxon>Pucciniomycetes</taxon>
        <taxon>Pucciniales</taxon>
        <taxon>Phakopsoraceae</taxon>
        <taxon>Phakopsora</taxon>
    </lineage>
</organism>
<sequence length="89" mass="9657">MRRATVYISGCLPRPSNFAWPEGEEGREMEEECDLALPLPPFSGYGKVEAGGERGRTRHLPLPYLLLPPPASLGPATVLSGARLYGADF</sequence>
<name>A0AAV0AK80_PHAPC</name>
<reference evidence="1" key="1">
    <citation type="submission" date="2022-06" db="EMBL/GenBank/DDBJ databases">
        <authorList>
            <consortium name="SYNGENTA / RWTH Aachen University"/>
        </authorList>
    </citation>
    <scope>NUCLEOTIDE SEQUENCE</scope>
</reference>
<proteinExistence type="predicted"/>
<dbReference type="EMBL" id="CALTRL010000591">
    <property type="protein sequence ID" value="CAH7668736.1"/>
    <property type="molecule type" value="Genomic_DNA"/>
</dbReference>
<dbReference type="Proteomes" id="UP001153365">
    <property type="component" value="Unassembled WGS sequence"/>
</dbReference>
<dbReference type="AlphaFoldDB" id="A0AAV0AK80"/>
<accession>A0AAV0AK80</accession>
<protein>
    <submittedName>
        <fullName evidence="1">Uncharacterized protein</fullName>
    </submittedName>
</protein>